<protein>
    <submittedName>
        <fullName evidence="1">DUF72 domain-containing protein</fullName>
    </submittedName>
</protein>
<evidence type="ECO:0000313" key="2">
    <source>
        <dbReference type="Proteomes" id="UP000717534"/>
    </source>
</evidence>
<dbReference type="Pfam" id="PF01904">
    <property type="entry name" value="DUF72"/>
    <property type="match status" value="1"/>
</dbReference>
<gene>
    <name evidence="1" type="ORF">JYU06_01395</name>
</gene>
<reference evidence="1 2" key="1">
    <citation type="submission" date="2021-02" db="EMBL/GenBank/DDBJ databases">
        <title>Activity-based single-cell genomes from oceanic crustal fluid captures similar information to metagenomic and metatranscriptomic surveys with orders of magnitude less sampling.</title>
        <authorList>
            <person name="D'Angelo T.S."/>
            <person name="Orcutt B.N."/>
        </authorList>
    </citation>
    <scope>NUCLEOTIDE SEQUENCE [LARGE SCALE GENOMIC DNA]</scope>
    <source>
        <strain evidence="1">AH-315-G02</strain>
    </source>
</reference>
<dbReference type="EMBL" id="JAFITO010000006">
    <property type="protein sequence ID" value="MBN4068168.1"/>
    <property type="molecule type" value="Genomic_DNA"/>
</dbReference>
<organism evidence="1 2">
    <name type="scientific">Desulfotalea psychrophila</name>
    <dbReference type="NCBI Taxonomy" id="84980"/>
    <lineage>
        <taxon>Bacteria</taxon>
        <taxon>Pseudomonadati</taxon>
        <taxon>Thermodesulfobacteriota</taxon>
        <taxon>Desulfobulbia</taxon>
        <taxon>Desulfobulbales</taxon>
        <taxon>Desulfocapsaceae</taxon>
        <taxon>Desulfotalea</taxon>
    </lineage>
</organism>
<keyword evidence="2" id="KW-1185">Reference proteome</keyword>
<evidence type="ECO:0000313" key="1">
    <source>
        <dbReference type="EMBL" id="MBN4068168.1"/>
    </source>
</evidence>
<dbReference type="Proteomes" id="UP000717534">
    <property type="component" value="Unassembled WGS sequence"/>
</dbReference>
<dbReference type="SUPFAM" id="SSF117396">
    <property type="entry name" value="TM1631-like"/>
    <property type="match status" value="1"/>
</dbReference>
<sequence length="266" mass="30883">MPADNLCPVLIGTSGYSYTEWVDSGFYPQGTRTPGMLSLYADVFPIVELNYTWYQMVRASAISRMIAKAPKSFLFAAKLTRTLTHERGLNWQQELKLYLEGIRPLEKQLSVILIQLPPDFTWSVQNRYYLAHLLDGLHGFPLAVEFRHISWARDSVFKELEERRVTLVTVDAPSMPTLFPCLDVVTNPDLFFVRFHGRNIQGWQSGNMQQKFDYSYSREELDRWNLQYLQSLRSQARQGLVFFNNHVRAQAPANGKLLQKLLEQKE</sequence>
<accession>A0ABS3ATT9</accession>
<name>A0ABS3ATT9_9BACT</name>
<dbReference type="InterPro" id="IPR002763">
    <property type="entry name" value="DUF72"/>
</dbReference>
<dbReference type="InterPro" id="IPR036520">
    <property type="entry name" value="UPF0759_sf"/>
</dbReference>
<dbReference type="PANTHER" id="PTHR30348:SF13">
    <property type="entry name" value="UPF0759 PROTEIN YUNF"/>
    <property type="match status" value="1"/>
</dbReference>
<dbReference type="PANTHER" id="PTHR30348">
    <property type="entry name" value="UNCHARACTERIZED PROTEIN YECE"/>
    <property type="match status" value="1"/>
</dbReference>
<comment type="caution">
    <text evidence="1">The sequence shown here is derived from an EMBL/GenBank/DDBJ whole genome shotgun (WGS) entry which is preliminary data.</text>
</comment>
<proteinExistence type="predicted"/>
<dbReference type="Gene3D" id="3.20.20.410">
    <property type="entry name" value="Protein of unknown function UPF0759"/>
    <property type="match status" value="1"/>
</dbReference>